<dbReference type="SUPFAM" id="SSF48726">
    <property type="entry name" value="Immunoglobulin"/>
    <property type="match status" value="2"/>
</dbReference>
<dbReference type="InterPro" id="IPR050958">
    <property type="entry name" value="Cell_Adh-Cytoskel_Orgn"/>
</dbReference>
<dbReference type="InterPro" id="IPR007110">
    <property type="entry name" value="Ig-like_dom"/>
</dbReference>
<evidence type="ECO:0000256" key="1">
    <source>
        <dbReference type="ARBA" id="ARBA00023319"/>
    </source>
</evidence>
<dbReference type="InterPro" id="IPR003598">
    <property type="entry name" value="Ig_sub2"/>
</dbReference>
<evidence type="ECO:0000259" key="2">
    <source>
        <dbReference type="PROSITE" id="PS50835"/>
    </source>
</evidence>
<dbReference type="GO" id="GO:0005886">
    <property type="term" value="C:plasma membrane"/>
    <property type="evidence" value="ECO:0007669"/>
    <property type="project" value="TreeGrafter"/>
</dbReference>
<dbReference type="Pfam" id="PF13927">
    <property type="entry name" value="Ig_3"/>
    <property type="match status" value="1"/>
</dbReference>
<dbReference type="GO" id="GO:0008046">
    <property type="term" value="F:axon guidance receptor activity"/>
    <property type="evidence" value="ECO:0007669"/>
    <property type="project" value="TreeGrafter"/>
</dbReference>
<dbReference type="EMBL" id="HG994588">
    <property type="protein sequence ID" value="CAF3046027.1"/>
    <property type="molecule type" value="Genomic_DNA"/>
</dbReference>
<dbReference type="InterPro" id="IPR013098">
    <property type="entry name" value="Ig_I-set"/>
</dbReference>
<dbReference type="AlphaFoldDB" id="A0A7R8HE13"/>
<sequence>MIIFILVLLILDKGDSAYRHYVDRSREKHQYGRESKSLIESYFRPQSPPQFLNRGNLLTVPKGSSVTLPCRVENLGENTVIWKKGSRQIFVGNIKVRKDLRSSIIDGTSLKIEAVDTMYAGNYTCEIEWSENEAPMEITHLLEVLVPPSVRAADRDKHDDDFPDIRLAREGDNITLSCVATGIPKPSITWMTKQENWDAGKYSCIASNGVGYPNSYNFSLSVQHSPIVTPGENPVISGPGAVKAELNCLVESEPSSTVNWYFNGSRISSPKDPRYRMEQNKHNFSLIIFNVKETDLGIYTCSADNRIGQGETDIVLSGNFIVNIQN</sequence>
<dbReference type="GO" id="GO:0043025">
    <property type="term" value="C:neuronal cell body"/>
    <property type="evidence" value="ECO:0007669"/>
    <property type="project" value="TreeGrafter"/>
</dbReference>
<keyword evidence="1" id="KW-0393">Immunoglobulin domain</keyword>
<dbReference type="InterPro" id="IPR003599">
    <property type="entry name" value="Ig_sub"/>
</dbReference>
<feature type="domain" description="Ig-like" evidence="2">
    <location>
        <begin position="226"/>
        <end position="317"/>
    </location>
</feature>
<dbReference type="PROSITE" id="PS50835">
    <property type="entry name" value="IG_LIKE"/>
    <property type="match status" value="3"/>
</dbReference>
<reference evidence="3" key="1">
    <citation type="submission" date="2021-02" db="EMBL/GenBank/DDBJ databases">
        <authorList>
            <person name="Bekaert M."/>
        </authorList>
    </citation>
    <scope>NUCLEOTIDE SEQUENCE</scope>
    <source>
        <strain evidence="3">IoA-00</strain>
    </source>
</reference>
<proteinExistence type="predicted"/>
<dbReference type="Pfam" id="PF07679">
    <property type="entry name" value="I-set"/>
    <property type="match status" value="1"/>
</dbReference>
<feature type="domain" description="Ig-like" evidence="2">
    <location>
        <begin position="49"/>
        <end position="139"/>
    </location>
</feature>
<organism evidence="3 4">
    <name type="scientific">Lepeophtheirus salmonis</name>
    <name type="common">Salmon louse</name>
    <name type="synonym">Caligus salmonis</name>
    <dbReference type="NCBI Taxonomy" id="72036"/>
    <lineage>
        <taxon>Eukaryota</taxon>
        <taxon>Metazoa</taxon>
        <taxon>Ecdysozoa</taxon>
        <taxon>Arthropoda</taxon>
        <taxon>Crustacea</taxon>
        <taxon>Multicrustacea</taxon>
        <taxon>Hexanauplia</taxon>
        <taxon>Copepoda</taxon>
        <taxon>Siphonostomatoida</taxon>
        <taxon>Caligidae</taxon>
        <taxon>Lepeophtheirus</taxon>
    </lineage>
</organism>
<protein>
    <submittedName>
        <fullName evidence="3">(salmon louse) hypothetical protein</fullName>
    </submittedName>
</protein>
<dbReference type="SMART" id="SM00408">
    <property type="entry name" value="IGc2"/>
    <property type="match status" value="3"/>
</dbReference>
<evidence type="ECO:0000313" key="4">
    <source>
        <dbReference type="Proteomes" id="UP000675881"/>
    </source>
</evidence>
<dbReference type="Gene3D" id="2.60.40.10">
    <property type="entry name" value="Immunoglobulins"/>
    <property type="match status" value="3"/>
</dbReference>
<dbReference type="PANTHER" id="PTHR45080">
    <property type="entry name" value="CONTACTIN 5"/>
    <property type="match status" value="1"/>
</dbReference>
<accession>A0A7R8HE13</accession>
<dbReference type="GO" id="GO:0050808">
    <property type="term" value="P:synapse organization"/>
    <property type="evidence" value="ECO:0007669"/>
    <property type="project" value="TreeGrafter"/>
</dbReference>
<dbReference type="InterPro" id="IPR013783">
    <property type="entry name" value="Ig-like_fold"/>
</dbReference>
<dbReference type="Proteomes" id="UP000675881">
    <property type="component" value="Chromosome 9"/>
</dbReference>
<dbReference type="SMART" id="SM00409">
    <property type="entry name" value="IG"/>
    <property type="match status" value="3"/>
</dbReference>
<feature type="domain" description="Ig-like" evidence="2">
    <location>
        <begin position="148"/>
        <end position="221"/>
    </location>
</feature>
<dbReference type="CDD" id="cd00096">
    <property type="entry name" value="Ig"/>
    <property type="match status" value="1"/>
</dbReference>
<dbReference type="GO" id="GO:0030424">
    <property type="term" value="C:axon"/>
    <property type="evidence" value="ECO:0007669"/>
    <property type="project" value="TreeGrafter"/>
</dbReference>
<keyword evidence="4" id="KW-1185">Reference proteome</keyword>
<dbReference type="GO" id="GO:0007156">
    <property type="term" value="P:homophilic cell adhesion via plasma membrane adhesion molecules"/>
    <property type="evidence" value="ECO:0007669"/>
    <property type="project" value="TreeGrafter"/>
</dbReference>
<gene>
    <name evidence="3" type="ORF">LSAA_14713</name>
</gene>
<name>A0A7R8HE13_LEPSM</name>
<dbReference type="InterPro" id="IPR036179">
    <property type="entry name" value="Ig-like_dom_sf"/>
</dbReference>
<dbReference type="PANTHER" id="PTHR45080:SF33">
    <property type="entry name" value="IG-LIKE DOMAIN-CONTAINING PROTEIN"/>
    <property type="match status" value="1"/>
</dbReference>
<evidence type="ECO:0000313" key="3">
    <source>
        <dbReference type="EMBL" id="CAF3046027.1"/>
    </source>
</evidence>
<dbReference type="OrthoDB" id="6159398at2759"/>